<protein>
    <submittedName>
        <fullName evidence="1">RCG59744</fullName>
    </submittedName>
</protein>
<reference evidence="1 2" key="1">
    <citation type="submission" date="2005-09" db="EMBL/GenBank/DDBJ databases">
        <authorList>
            <person name="Mural R.J."/>
            <person name="Li P.W."/>
            <person name="Adams M.D."/>
            <person name="Amanatides P.G."/>
            <person name="Baden-Tillson H."/>
            <person name="Barnstead M."/>
            <person name="Chin S.H."/>
            <person name="Dew I."/>
            <person name="Evans C.A."/>
            <person name="Ferriera S."/>
            <person name="Flanigan M."/>
            <person name="Fosler C."/>
            <person name="Glodek A."/>
            <person name="Gu Z."/>
            <person name="Holt R.A."/>
            <person name="Jennings D."/>
            <person name="Kraft C.L."/>
            <person name="Lu F."/>
            <person name="Nguyen T."/>
            <person name="Nusskern D.R."/>
            <person name="Pfannkoch C.M."/>
            <person name="Sitter C."/>
            <person name="Sutton G.G."/>
            <person name="Venter J.C."/>
            <person name="Wang Z."/>
            <person name="Woodage T."/>
            <person name="Zheng X.H."/>
            <person name="Zhong F."/>
        </authorList>
    </citation>
    <scope>NUCLEOTIDE SEQUENCE [LARGE SCALE GENOMIC DNA]</scope>
    <source>
        <strain>BN</strain>
        <strain evidence="2">Sprague-Dawley</strain>
    </source>
</reference>
<proteinExistence type="predicted"/>
<dbReference type="Proteomes" id="UP000234681">
    <property type="component" value="Chromosome 7"/>
</dbReference>
<evidence type="ECO:0000313" key="1">
    <source>
        <dbReference type="EMBL" id="EDM16527.1"/>
    </source>
</evidence>
<name>A6HQP5_RAT</name>
<dbReference type="EMBL" id="CH473950">
    <property type="protein sequence ID" value="EDM16527.1"/>
    <property type="molecule type" value="Genomic_DNA"/>
</dbReference>
<organism evidence="1 2">
    <name type="scientific">Rattus norvegicus</name>
    <name type="common">Rat</name>
    <dbReference type="NCBI Taxonomy" id="10116"/>
    <lineage>
        <taxon>Eukaryota</taxon>
        <taxon>Metazoa</taxon>
        <taxon>Chordata</taxon>
        <taxon>Craniata</taxon>
        <taxon>Vertebrata</taxon>
        <taxon>Euteleostomi</taxon>
        <taxon>Mammalia</taxon>
        <taxon>Eutheria</taxon>
        <taxon>Euarchontoglires</taxon>
        <taxon>Glires</taxon>
        <taxon>Rodentia</taxon>
        <taxon>Myomorpha</taxon>
        <taxon>Muroidea</taxon>
        <taxon>Muridae</taxon>
        <taxon>Murinae</taxon>
        <taxon>Rattus</taxon>
    </lineage>
</organism>
<evidence type="ECO:0000313" key="2">
    <source>
        <dbReference type="Proteomes" id="UP000234681"/>
    </source>
</evidence>
<sequence>MLIKKPLPGAVSSL</sequence>
<accession>A6HQP5</accession>
<gene>
    <name evidence="1" type="ORF">rCG_59744</name>
</gene>